<dbReference type="SUPFAM" id="SSF56601">
    <property type="entry name" value="beta-lactamase/transpeptidase-like"/>
    <property type="match status" value="1"/>
</dbReference>
<name>A0A231UX35_9HYPH</name>
<organism evidence="2 3">
    <name type="scientific">Notoacmeibacter marinus</name>
    <dbReference type="NCBI Taxonomy" id="1876515"/>
    <lineage>
        <taxon>Bacteria</taxon>
        <taxon>Pseudomonadati</taxon>
        <taxon>Pseudomonadota</taxon>
        <taxon>Alphaproteobacteria</taxon>
        <taxon>Hyphomicrobiales</taxon>
        <taxon>Notoacmeibacteraceae</taxon>
        <taxon>Notoacmeibacter</taxon>
    </lineage>
</organism>
<gene>
    <name evidence="2" type="ORF">B7H23_09810</name>
</gene>
<keyword evidence="3" id="KW-1185">Reference proteome</keyword>
<dbReference type="InterPro" id="IPR012338">
    <property type="entry name" value="Beta-lactam/transpept-like"/>
</dbReference>
<dbReference type="InterPro" id="IPR001466">
    <property type="entry name" value="Beta-lactam-related"/>
</dbReference>
<dbReference type="Proteomes" id="UP000215405">
    <property type="component" value="Unassembled WGS sequence"/>
</dbReference>
<dbReference type="AlphaFoldDB" id="A0A231UX35"/>
<dbReference type="EMBL" id="NBYO01000002">
    <property type="protein sequence ID" value="OXT00417.1"/>
    <property type="molecule type" value="Genomic_DNA"/>
</dbReference>
<evidence type="ECO:0000259" key="1">
    <source>
        <dbReference type="Pfam" id="PF00144"/>
    </source>
</evidence>
<sequence>MRLFAKIGLVLTVLLLAGIAFVAIRPPDLLRIGGAYVAKITCSSVFVANRDRQEVVDVDIFAPENPLLNLMRVTIDDEAQTVSAAILGFVAERTAVHRPGYGCTVLNRQTAQTLKDRPLPPRLSIERDDVAAEWPAGERVGSNIDPALSALLNDDELAGEGMRALIVVKNGRIVAERYAETIRPGTPLIGWSMTKSVTAILTGLMADRGLVSYDQDNLFESWEGDARAAITLGDLSAMVPSLRWDEGYATVSDVTRMLYLRGDMAGFVAEQSLVPGARPGDIWEYSTGFSVALITALMNACDNRDEALSMPDRLLFEPLGITTATLELDEADHFAGGSYLYMAPRDWARIGWLLADRGRWNGRQLLSQRALKWLWEPVSQSNGDYRQGSIWRVGDGQMGDNTPAPSNGTFPDLPDDTAWMLGHDGQSMAIVPSEELVVLRMGLTPSSRNYRPQHLVTRIIGALDD</sequence>
<dbReference type="Pfam" id="PF00144">
    <property type="entry name" value="Beta-lactamase"/>
    <property type="match status" value="1"/>
</dbReference>
<reference evidence="3" key="1">
    <citation type="journal article" date="2017" name="Int. J. Syst. Evol. Microbiol.">
        <title>Notoacmeibacter marinus gen. nov., sp. nov., isolated from the gut of a limpet and proposal of Notoacmeibacteraceae fam. nov. in the order Rhizobiales of the class Alphaproteobacteria.</title>
        <authorList>
            <person name="Huang Z."/>
            <person name="Guo F."/>
            <person name="Lai Q."/>
        </authorList>
    </citation>
    <scope>NUCLEOTIDE SEQUENCE [LARGE SCALE GENOMIC DNA]</scope>
    <source>
        <strain evidence="3">XMTR2A4</strain>
    </source>
</reference>
<dbReference type="RefSeq" id="WP_094077245.1">
    <property type="nucleotide sequence ID" value="NZ_NBYO01000002.1"/>
</dbReference>
<evidence type="ECO:0000313" key="3">
    <source>
        <dbReference type="Proteomes" id="UP000215405"/>
    </source>
</evidence>
<dbReference type="Gene3D" id="3.40.710.10">
    <property type="entry name" value="DD-peptidase/beta-lactamase superfamily"/>
    <property type="match status" value="1"/>
</dbReference>
<proteinExistence type="predicted"/>
<comment type="caution">
    <text evidence="2">The sequence shown here is derived from an EMBL/GenBank/DDBJ whole genome shotgun (WGS) entry which is preliminary data.</text>
</comment>
<feature type="domain" description="Beta-lactamase-related" evidence="1">
    <location>
        <begin position="164"/>
        <end position="439"/>
    </location>
</feature>
<dbReference type="InterPro" id="IPR050789">
    <property type="entry name" value="Diverse_Enzym_Activities"/>
</dbReference>
<accession>A0A231UX35</accession>
<protein>
    <recommendedName>
        <fullName evidence="1">Beta-lactamase-related domain-containing protein</fullName>
    </recommendedName>
</protein>
<dbReference type="PANTHER" id="PTHR43283">
    <property type="entry name" value="BETA-LACTAMASE-RELATED"/>
    <property type="match status" value="1"/>
</dbReference>
<dbReference type="PANTHER" id="PTHR43283:SF7">
    <property type="entry name" value="BETA-LACTAMASE-RELATED DOMAIN-CONTAINING PROTEIN"/>
    <property type="match status" value="1"/>
</dbReference>
<evidence type="ECO:0000313" key="2">
    <source>
        <dbReference type="EMBL" id="OXT00417.1"/>
    </source>
</evidence>